<dbReference type="EMBL" id="PYMA01000006">
    <property type="protein sequence ID" value="PSW19685.1"/>
    <property type="molecule type" value="Genomic_DNA"/>
</dbReference>
<evidence type="ECO:0000313" key="1">
    <source>
        <dbReference type="EMBL" id="PSW19685.1"/>
    </source>
</evidence>
<name>A0A2T3NU03_9GAMM</name>
<evidence type="ECO:0000313" key="2">
    <source>
        <dbReference type="Proteomes" id="UP000241771"/>
    </source>
</evidence>
<accession>A0A2T3NU03</accession>
<dbReference type="SUPFAM" id="SSF56059">
    <property type="entry name" value="Glutathione synthetase ATP-binding domain-like"/>
    <property type="match status" value="1"/>
</dbReference>
<sequence>MIRDCIRIIIGKRNYIKLRFFITHRYFCNLKNPKTWNEKIQSRKLSSKSIDYAKFVDKYTVREYVGTKIGSEYLIPLIAKFEKIQVSDFASLPNQFVIKTSNGGGGKNVKIIYDKKSEDLAKLTKDFNKYVTNKIGHKIDEYFYDIEKPQILIEELMLDDFGNIPCDYKFHIFNSAESRVIIQIDQGRFTNHRRSLYSENGEILPFNIQPKYGSVNDYTLPASIIPMLNKAKKLAEDFDYVRIDMYSINGNIYFGEMTFCHGSGWEPVSPKCYDKILGSYW</sequence>
<dbReference type="InterPro" id="IPR029465">
    <property type="entry name" value="ATPgrasp_TupA"/>
</dbReference>
<proteinExistence type="predicted"/>
<dbReference type="Pfam" id="PF14305">
    <property type="entry name" value="ATPgrasp_TupA"/>
    <property type="match status" value="1"/>
</dbReference>
<organism evidence="1 2">
    <name type="scientific">Photobacterium sanctipauli</name>
    <dbReference type="NCBI Taxonomy" id="1342794"/>
    <lineage>
        <taxon>Bacteria</taxon>
        <taxon>Pseudomonadati</taxon>
        <taxon>Pseudomonadota</taxon>
        <taxon>Gammaproteobacteria</taxon>
        <taxon>Vibrionales</taxon>
        <taxon>Vibrionaceae</taxon>
        <taxon>Photobacterium</taxon>
    </lineage>
</organism>
<dbReference type="Proteomes" id="UP000241771">
    <property type="component" value="Unassembled WGS sequence"/>
</dbReference>
<reference evidence="1 2" key="1">
    <citation type="submission" date="2018-01" db="EMBL/GenBank/DDBJ databases">
        <title>Whole genome sequencing of Histamine producing bacteria.</title>
        <authorList>
            <person name="Butler K."/>
        </authorList>
    </citation>
    <scope>NUCLEOTIDE SEQUENCE [LARGE SCALE GENOMIC DNA]</scope>
    <source>
        <strain evidence="1 2">DSM 100436</strain>
    </source>
</reference>
<gene>
    <name evidence="1" type="ORF">C9I98_11235</name>
</gene>
<dbReference type="AlphaFoldDB" id="A0A2T3NU03"/>
<protein>
    <submittedName>
        <fullName evidence="1">Uncharacterized protein</fullName>
    </submittedName>
</protein>
<comment type="caution">
    <text evidence="1">The sequence shown here is derived from an EMBL/GenBank/DDBJ whole genome shotgun (WGS) entry which is preliminary data.</text>
</comment>
<keyword evidence="2" id="KW-1185">Reference proteome</keyword>